<evidence type="ECO:0000313" key="3">
    <source>
        <dbReference type="Proteomes" id="UP000321938"/>
    </source>
</evidence>
<proteinExistence type="predicted"/>
<comment type="caution">
    <text evidence="2">The sequence shown here is derived from an EMBL/GenBank/DDBJ whole genome shotgun (WGS) entry which is preliminary data.</text>
</comment>
<dbReference type="OrthoDB" id="822590at2"/>
<dbReference type="RefSeq" id="WP_028872586.1">
    <property type="nucleotide sequence ID" value="NZ_VOSB01000002.1"/>
</dbReference>
<organism evidence="2 3">
    <name type="scientific">Psychroserpens burtonensis</name>
    <dbReference type="NCBI Taxonomy" id="49278"/>
    <lineage>
        <taxon>Bacteria</taxon>
        <taxon>Pseudomonadati</taxon>
        <taxon>Bacteroidota</taxon>
        <taxon>Flavobacteriia</taxon>
        <taxon>Flavobacteriales</taxon>
        <taxon>Flavobacteriaceae</taxon>
        <taxon>Psychroserpens</taxon>
    </lineage>
</organism>
<dbReference type="AlphaFoldDB" id="A0A5C7BCA9"/>
<dbReference type="STRING" id="1123037.GCA_000425305_02863"/>
<keyword evidence="1" id="KW-1133">Transmembrane helix</keyword>
<feature type="transmembrane region" description="Helical" evidence="1">
    <location>
        <begin position="21"/>
        <end position="40"/>
    </location>
</feature>
<keyword evidence="1" id="KW-0812">Transmembrane</keyword>
<keyword evidence="3" id="KW-1185">Reference proteome</keyword>
<dbReference type="Pfam" id="PF19578">
    <property type="entry name" value="DUF6090"/>
    <property type="match status" value="1"/>
</dbReference>
<gene>
    <name evidence="2" type="ORF">ES692_01190</name>
</gene>
<evidence type="ECO:0000313" key="2">
    <source>
        <dbReference type="EMBL" id="TXE19903.1"/>
    </source>
</evidence>
<reference evidence="2 3" key="1">
    <citation type="submission" date="2019-08" db="EMBL/GenBank/DDBJ databases">
        <title>Genome of Psychroserpens burtonensis ACAM 167.</title>
        <authorList>
            <person name="Bowman J.P."/>
        </authorList>
    </citation>
    <scope>NUCLEOTIDE SEQUENCE [LARGE SCALE GENOMIC DNA]</scope>
    <source>
        <strain evidence="2 3">ACAM 167</strain>
    </source>
</reference>
<protein>
    <submittedName>
        <fullName evidence="2">Uncharacterized protein</fullName>
    </submittedName>
</protein>
<dbReference type="InterPro" id="IPR045749">
    <property type="entry name" value="DUF6090"/>
</dbReference>
<dbReference type="Proteomes" id="UP000321938">
    <property type="component" value="Unassembled WGS sequence"/>
</dbReference>
<keyword evidence="1" id="KW-0472">Membrane</keyword>
<name>A0A5C7BCA9_9FLAO</name>
<accession>A0A5C7BCA9</accession>
<evidence type="ECO:0000256" key="1">
    <source>
        <dbReference type="SAM" id="Phobius"/>
    </source>
</evidence>
<dbReference type="EMBL" id="VOSB01000002">
    <property type="protein sequence ID" value="TXE19903.1"/>
    <property type="molecule type" value="Genomic_DNA"/>
</dbReference>
<sequence length="249" mass="28806">MIKIFRKIRQNALTEGKTGKYLKYALGEIILVMIGILLALQVNNWNIERTEDVRETKYQANIVLDLKKDLLRLDFLIEFRKNRLRGDQRLIQQINGTATNSLTELTKNVVNTLMEENFSPNNTTFLELSNSGNLNLISNDSIKLLLLELEELYKKNTLNIAHETFDYREYISKPASKHLDIDQLFPVFIKTKTVEEQNITLDSFNGLLDSREYKNGLVIMSFMSSSHISAYENIKAKSETIIEIIQLKQ</sequence>